<name>A0ABN8SPP8_9CNID</name>
<feature type="compositionally biased region" description="Low complexity" evidence="3">
    <location>
        <begin position="1123"/>
        <end position="1151"/>
    </location>
</feature>
<keyword evidence="6" id="KW-1185">Reference proteome</keyword>
<keyword evidence="2" id="KW-0175">Coiled coil</keyword>
<dbReference type="SMART" id="SM00282">
    <property type="entry name" value="LamG"/>
    <property type="match status" value="3"/>
</dbReference>
<dbReference type="Proteomes" id="UP001159427">
    <property type="component" value="Unassembled WGS sequence"/>
</dbReference>
<evidence type="ECO:0000259" key="4">
    <source>
        <dbReference type="PROSITE" id="PS50025"/>
    </source>
</evidence>
<dbReference type="Pfam" id="PF02210">
    <property type="entry name" value="Laminin_G_2"/>
    <property type="match status" value="3"/>
</dbReference>
<comment type="caution">
    <text evidence="5">The sequence shown here is derived from an EMBL/GenBank/DDBJ whole genome shotgun (WGS) entry which is preliminary data.</text>
</comment>
<accession>A0ABN8SPP8</accession>
<feature type="domain" description="Laminin G" evidence="4">
    <location>
        <begin position="918"/>
        <end position="1098"/>
    </location>
</feature>
<dbReference type="PANTHER" id="PTHR15036">
    <property type="entry name" value="PIKACHURIN-LIKE PROTEIN"/>
    <property type="match status" value="1"/>
</dbReference>
<dbReference type="Gene3D" id="2.60.120.200">
    <property type="match status" value="3"/>
</dbReference>
<feature type="region of interest" description="Disordered" evidence="3">
    <location>
        <begin position="1107"/>
        <end position="1251"/>
    </location>
</feature>
<dbReference type="Gene3D" id="1.20.120.330">
    <property type="entry name" value="Nucleotidyltransferases domain 2"/>
    <property type="match status" value="1"/>
</dbReference>
<feature type="compositionally biased region" description="Pro residues" evidence="3">
    <location>
        <begin position="1165"/>
        <end position="1201"/>
    </location>
</feature>
<dbReference type="InterPro" id="IPR001791">
    <property type="entry name" value="Laminin_G"/>
</dbReference>
<comment type="caution">
    <text evidence="1">Lacks conserved residue(s) required for the propagation of feature annotation.</text>
</comment>
<feature type="compositionally biased region" description="Low complexity" evidence="3">
    <location>
        <begin position="1218"/>
        <end position="1239"/>
    </location>
</feature>
<feature type="compositionally biased region" description="Polar residues" evidence="3">
    <location>
        <begin position="333"/>
        <end position="347"/>
    </location>
</feature>
<dbReference type="EMBL" id="CALNXI010003124">
    <property type="protein sequence ID" value="CAH3192250.1"/>
    <property type="molecule type" value="Genomic_DNA"/>
</dbReference>
<dbReference type="SUPFAM" id="SSF49899">
    <property type="entry name" value="Concanavalin A-like lectins/glucanases"/>
    <property type="match status" value="3"/>
</dbReference>
<dbReference type="PANTHER" id="PTHR15036:SF67">
    <property type="entry name" value="LAMININ SUBUNIT ALPHA-LIKE PROTEIN"/>
    <property type="match status" value="1"/>
</dbReference>
<feature type="coiled-coil region" evidence="2">
    <location>
        <begin position="202"/>
        <end position="229"/>
    </location>
</feature>
<feature type="coiled-coil region" evidence="2">
    <location>
        <begin position="439"/>
        <end position="466"/>
    </location>
</feature>
<sequence length="1282" mass="141561">MEVVSQIVGISSVNESDVVQASLIDRTQLYETTTEEVENEVKEVAVKATKTLSNATYTKEEALALEKEIRDAVNRTRDIVNFAKEIAATLKSDKANQTRLLERAEEILTELNFTTTNETLVKEQELAMSSLSQAKTLLNNTLRLWNDLNQANRTLDELLGIFGAILDTTGGVLENASLAMNANKKSRGYDSETPLTEAMTKKEDVDSSLMDLQDEIDSASSKLINASNNFQSFNESFPQLDDLIDQVNKRIANLSQALDELTPSVNMASNYSEQLRKQADDLEDLLKDIDFARKAVNASKRYSDIVDALNESLAIAQEAEEIAMDARDKAQNVSGQAVKSQNTSSVLKETASKTEDKVDNELSKLLDDIKKRLELIRAKIRNVSNDLAGVQGNFQEFDDMAGRIGNRGSELKDNATESKNSADTSRKTAEEIEEKLTGLSELKKSVVETNNNITDTEKEVRNALNMTKSIKGKVKIVETRYERIIEELDVEVKRRLDDIEGMLSLANTLLRSTSLVMRFDGNTTNEPEPPPAILKETRNLNIQLYTKPGKPDGLLLYMGGADDASNNRQKRQSDNCESDFIAVELLRKQPHLKICTSGRYKDFTDGDKSIDTSGNLWYKVEAGITGDYAKLSMRYYDKGQQVDAVSISRPLYMENPKIAFNNERKLIVGGVSTMMKLPSEVTTTNYTGCVDGLEINNHIVGSWNSNFSQTAQHCPSRDGVTQFAATKEDTDSQRRTFFGTGYLKSGSYSTTTDPMGTVDFKFTTTSSNGLLVIAVDETNPSWFQAMELSNGYFIFKYNMERGYKEVRSANQYDTGEEVTVQKSNSDGRGFRYTLTIRSEKNTEELAQNTYYYPVERRFAFLNPKYIYWAGVENRTTIPQNVTSSFYKGCLSDMILSPGSIAVEPSPGSIFGCHVKPAWNVTFLSNSSFLQKRPIKKNRRGFDIGLSFQVPPTTQNGLLLLESAAGDEAYAFVLGLIDGKVVLEVNTDDEPLTLQTDITYNDGKWHNVYLVKDGATMKLFVDDELKSGQPGQYIPRAEMMYLGGVPAGFERIASDGFNPVILNSLKGGSIQYLTSKGEVFNFAENVKRESVTFDGDDYSEPIPTDLFILKSTTTPPPVGNLGNTTEESTTLPPTTTSEPVTTSAPTTTSEPTTTPPPTTTSEATTTPPPTTTPEPTTTPPPTTTPEPTTTPPPTTTPEPTTTPSPTTTREPTTTPPPTTTSEPTTTPVPTTTSEPMTTPLPTCPMPDDPAELEDDLGFGLDLNSHALYRIQKKTTLFKLISSK</sequence>
<evidence type="ECO:0000313" key="5">
    <source>
        <dbReference type="EMBL" id="CAH3192250.1"/>
    </source>
</evidence>
<organism evidence="5 6">
    <name type="scientific">Porites evermanni</name>
    <dbReference type="NCBI Taxonomy" id="104178"/>
    <lineage>
        <taxon>Eukaryota</taxon>
        <taxon>Metazoa</taxon>
        <taxon>Cnidaria</taxon>
        <taxon>Anthozoa</taxon>
        <taxon>Hexacorallia</taxon>
        <taxon>Scleractinia</taxon>
        <taxon>Fungiina</taxon>
        <taxon>Poritidae</taxon>
        <taxon>Porites</taxon>
    </lineage>
</organism>
<feature type="compositionally biased region" description="Low complexity" evidence="3">
    <location>
        <begin position="1202"/>
        <end position="1211"/>
    </location>
</feature>
<dbReference type="SUPFAM" id="SSF57997">
    <property type="entry name" value="Tropomyosin"/>
    <property type="match status" value="1"/>
</dbReference>
<dbReference type="InterPro" id="IPR013320">
    <property type="entry name" value="ConA-like_dom_sf"/>
</dbReference>
<dbReference type="PROSITE" id="PS50025">
    <property type="entry name" value="LAM_G_DOMAIN"/>
    <property type="match status" value="3"/>
</dbReference>
<feature type="region of interest" description="Disordered" evidence="3">
    <location>
        <begin position="333"/>
        <end position="354"/>
    </location>
</feature>
<gene>
    <name evidence="5" type="ORF">PEVE_00023558</name>
</gene>
<proteinExistence type="predicted"/>
<reference evidence="5 6" key="1">
    <citation type="submission" date="2022-05" db="EMBL/GenBank/DDBJ databases">
        <authorList>
            <consortium name="Genoscope - CEA"/>
            <person name="William W."/>
        </authorList>
    </citation>
    <scope>NUCLEOTIDE SEQUENCE [LARGE SCALE GENOMIC DNA]</scope>
</reference>
<feature type="region of interest" description="Disordered" evidence="3">
    <location>
        <begin position="405"/>
        <end position="431"/>
    </location>
</feature>
<feature type="domain" description="Laminin G" evidence="4">
    <location>
        <begin position="732"/>
        <end position="912"/>
    </location>
</feature>
<evidence type="ECO:0000313" key="6">
    <source>
        <dbReference type="Proteomes" id="UP001159427"/>
    </source>
</evidence>
<evidence type="ECO:0000256" key="2">
    <source>
        <dbReference type="SAM" id="Coils"/>
    </source>
</evidence>
<dbReference type="CDD" id="cd00110">
    <property type="entry name" value="LamG"/>
    <property type="match status" value="3"/>
</dbReference>
<evidence type="ECO:0000256" key="3">
    <source>
        <dbReference type="SAM" id="MobiDB-lite"/>
    </source>
</evidence>
<dbReference type="InterPro" id="IPR050372">
    <property type="entry name" value="Neurexin-related_CASP"/>
</dbReference>
<evidence type="ECO:0000256" key="1">
    <source>
        <dbReference type="PROSITE-ProRule" id="PRU00122"/>
    </source>
</evidence>
<protein>
    <recommendedName>
        <fullName evidence="4">Laminin G domain-containing protein</fullName>
    </recommendedName>
</protein>
<feature type="domain" description="Laminin G" evidence="4">
    <location>
        <begin position="506"/>
        <end position="714"/>
    </location>
</feature>